<dbReference type="AlphaFoldDB" id="A0A379MQN5"/>
<dbReference type="Proteomes" id="UP000255233">
    <property type="component" value="Unassembled WGS sequence"/>
</dbReference>
<dbReference type="GO" id="GO:0046061">
    <property type="term" value="P:dATP catabolic process"/>
    <property type="evidence" value="ECO:0007669"/>
    <property type="project" value="TreeGrafter"/>
</dbReference>
<dbReference type="FunFam" id="1.10.287.1080:FF:000003">
    <property type="entry name" value="Nucleoside triphosphate pyrophosphohydrolase"/>
    <property type="match status" value="1"/>
</dbReference>
<evidence type="ECO:0000256" key="4">
    <source>
        <dbReference type="ARBA" id="ARBA00074799"/>
    </source>
</evidence>
<comment type="catalytic activity">
    <reaction evidence="1">
        <text>ATP + H2O = AMP + diphosphate + H(+)</text>
        <dbReference type="Rhea" id="RHEA:14245"/>
        <dbReference type="ChEBI" id="CHEBI:15377"/>
        <dbReference type="ChEBI" id="CHEBI:15378"/>
        <dbReference type="ChEBI" id="CHEBI:30616"/>
        <dbReference type="ChEBI" id="CHEBI:33019"/>
        <dbReference type="ChEBI" id="CHEBI:456215"/>
        <dbReference type="EC" id="3.6.1.8"/>
    </reaction>
</comment>
<comment type="similarity">
    <text evidence="2">Belongs to the nucleoside triphosphate pyrophosphohydrolase family.</text>
</comment>
<feature type="domain" description="NTP pyrophosphohydrolase MazG-like" evidence="5">
    <location>
        <begin position="31"/>
        <end position="103"/>
    </location>
</feature>
<dbReference type="OrthoDB" id="9808939at2"/>
<dbReference type="EMBL" id="UGVL01000001">
    <property type="protein sequence ID" value="SUE33948.1"/>
    <property type="molecule type" value="Genomic_DNA"/>
</dbReference>
<evidence type="ECO:0000313" key="7">
    <source>
        <dbReference type="Proteomes" id="UP000255233"/>
    </source>
</evidence>
<dbReference type="GO" id="GO:0046047">
    <property type="term" value="P:TTP catabolic process"/>
    <property type="evidence" value="ECO:0007669"/>
    <property type="project" value="TreeGrafter"/>
</dbReference>
<dbReference type="InterPro" id="IPR048015">
    <property type="entry name" value="NTP-PPase_MazG-like_N"/>
</dbReference>
<dbReference type="PANTHER" id="PTHR30522:SF0">
    <property type="entry name" value="NUCLEOSIDE TRIPHOSPHATE PYROPHOSPHOHYDROLASE"/>
    <property type="match status" value="1"/>
</dbReference>
<dbReference type="GO" id="GO:0046076">
    <property type="term" value="P:dTTP catabolic process"/>
    <property type="evidence" value="ECO:0007669"/>
    <property type="project" value="TreeGrafter"/>
</dbReference>
<dbReference type="NCBIfam" id="NF007113">
    <property type="entry name" value="PRK09562.1"/>
    <property type="match status" value="1"/>
</dbReference>
<gene>
    <name evidence="6" type="primary">mazG</name>
    <name evidence="6" type="ORF">NCTC11190_01162</name>
</gene>
<dbReference type="GO" id="GO:0006950">
    <property type="term" value="P:response to stress"/>
    <property type="evidence" value="ECO:0007669"/>
    <property type="project" value="UniProtKB-ARBA"/>
</dbReference>
<dbReference type="CDD" id="cd11528">
    <property type="entry name" value="NTP-PPase_MazG_Nterm"/>
    <property type="match status" value="1"/>
</dbReference>
<dbReference type="EC" id="3.6.1.8" evidence="3"/>
<keyword evidence="6" id="KW-0378">Hydrolase</keyword>
<organism evidence="6 7">
    <name type="scientific">Rikenella microfusus</name>
    <dbReference type="NCBI Taxonomy" id="28139"/>
    <lineage>
        <taxon>Bacteria</taxon>
        <taxon>Pseudomonadati</taxon>
        <taxon>Bacteroidota</taxon>
        <taxon>Bacteroidia</taxon>
        <taxon>Bacteroidales</taxon>
        <taxon>Rikenellaceae</taxon>
        <taxon>Rikenella</taxon>
    </lineage>
</organism>
<dbReference type="GO" id="GO:0046052">
    <property type="term" value="P:UTP catabolic process"/>
    <property type="evidence" value="ECO:0007669"/>
    <property type="project" value="TreeGrafter"/>
</dbReference>
<evidence type="ECO:0000256" key="3">
    <source>
        <dbReference type="ARBA" id="ARBA00066372"/>
    </source>
</evidence>
<feature type="domain" description="NTP pyrophosphohydrolase MazG-like" evidence="5">
    <location>
        <begin position="170"/>
        <end position="226"/>
    </location>
</feature>
<protein>
    <recommendedName>
        <fullName evidence="4">Nucleoside triphosphate pyrophosphohydrolase</fullName>
        <ecNumber evidence="3">3.6.1.8</ecNumber>
    </recommendedName>
</protein>
<keyword evidence="7" id="KW-1185">Reference proteome</keyword>
<dbReference type="RefSeq" id="WP_027290184.1">
    <property type="nucleotide sequence ID" value="NZ_UGVL01000001.1"/>
</dbReference>
<dbReference type="GO" id="GO:0046081">
    <property type="term" value="P:dUTP catabolic process"/>
    <property type="evidence" value="ECO:0007669"/>
    <property type="project" value="TreeGrafter"/>
</dbReference>
<dbReference type="CDD" id="cd11529">
    <property type="entry name" value="NTP-PPase_MazG_Cterm"/>
    <property type="match status" value="1"/>
</dbReference>
<dbReference type="STRING" id="880526.GCA_000427365_00285"/>
<dbReference type="SUPFAM" id="SSF101386">
    <property type="entry name" value="all-alpha NTP pyrophosphatases"/>
    <property type="match status" value="2"/>
</dbReference>
<dbReference type="InterPro" id="IPR011551">
    <property type="entry name" value="NTP_PyrPHydrolase_MazG"/>
</dbReference>
<dbReference type="Pfam" id="PF03819">
    <property type="entry name" value="MazG"/>
    <property type="match status" value="2"/>
</dbReference>
<evidence type="ECO:0000256" key="1">
    <source>
        <dbReference type="ARBA" id="ARBA00052141"/>
    </source>
</evidence>
<evidence type="ECO:0000259" key="5">
    <source>
        <dbReference type="Pfam" id="PF03819"/>
    </source>
</evidence>
<name>A0A379MQN5_9BACT</name>
<dbReference type="InterPro" id="IPR004518">
    <property type="entry name" value="MazG-like_dom"/>
</dbReference>
<accession>A0A379MQN5</accession>
<evidence type="ECO:0000313" key="6">
    <source>
        <dbReference type="EMBL" id="SUE33948.1"/>
    </source>
</evidence>
<evidence type="ECO:0000256" key="2">
    <source>
        <dbReference type="ARBA" id="ARBA00061115"/>
    </source>
</evidence>
<dbReference type="GO" id="GO:0006203">
    <property type="term" value="P:dGTP catabolic process"/>
    <property type="evidence" value="ECO:0007669"/>
    <property type="project" value="TreeGrafter"/>
</dbReference>
<dbReference type="NCBIfam" id="TIGR00444">
    <property type="entry name" value="mazG"/>
    <property type="match status" value="1"/>
</dbReference>
<dbReference type="GO" id="GO:0047693">
    <property type="term" value="F:ATP diphosphatase activity"/>
    <property type="evidence" value="ECO:0007669"/>
    <property type="project" value="UniProtKB-EC"/>
</dbReference>
<reference evidence="6 7" key="1">
    <citation type="submission" date="2018-06" db="EMBL/GenBank/DDBJ databases">
        <authorList>
            <consortium name="Pathogen Informatics"/>
            <person name="Doyle S."/>
        </authorList>
    </citation>
    <scope>NUCLEOTIDE SEQUENCE [LARGE SCALE GENOMIC DNA]</scope>
    <source>
        <strain evidence="6 7">NCTC11190</strain>
    </source>
</reference>
<dbReference type="PANTHER" id="PTHR30522">
    <property type="entry name" value="NUCLEOSIDE TRIPHOSPHATE PYROPHOSPHOHYDROLASE"/>
    <property type="match status" value="1"/>
</dbReference>
<dbReference type="FunFam" id="1.10.287.1080:FF:000001">
    <property type="entry name" value="Nucleoside triphosphate pyrophosphohydrolase"/>
    <property type="match status" value="1"/>
</dbReference>
<sequence>MNTKEEKLAALGRLLDIMDELREKCPWDREQTMLSLRNATIEECFELMDAIVGGDPLYIKKELGDLLLHVVFYSKIAQDEGMFDIGDVATALSEKLIYRHPHVYDAEAVKNAGEVVQNWEALKQKEKDGNKTILSGVPKGMPALPKACRIQQKVSTAGFDWPERSEVWDKVAEETAEVQAEIDRKDTDRLEAEFGDLLFSVVNAARLYGVNPDLALERTNRKFIRRFGYMEQQTIKQGVPLQSLTPEQLETLWQEAKTHDDED</sequence>
<proteinExistence type="inferred from homology"/>
<dbReference type="Gene3D" id="1.10.287.1080">
    <property type="entry name" value="MazG-like"/>
    <property type="match status" value="2"/>
</dbReference>
<dbReference type="InterPro" id="IPR048011">
    <property type="entry name" value="NTP-PPase_MazG-like_C"/>
</dbReference>